<proteinExistence type="predicted"/>
<evidence type="ECO:0000256" key="1">
    <source>
        <dbReference type="SAM" id="Phobius"/>
    </source>
</evidence>
<dbReference type="OrthoDB" id="7847071at2"/>
<keyword evidence="1" id="KW-0472">Membrane</keyword>
<gene>
    <name evidence="2" type="ORF">AQS8620_01566</name>
</gene>
<protein>
    <recommendedName>
        <fullName evidence="4">Component of SufBCD complex</fullName>
    </recommendedName>
</protein>
<feature type="transmembrane region" description="Helical" evidence="1">
    <location>
        <begin position="20"/>
        <end position="41"/>
    </location>
</feature>
<dbReference type="AlphaFoldDB" id="A0A1Y5SM43"/>
<keyword evidence="1" id="KW-0812">Transmembrane</keyword>
<dbReference type="Proteomes" id="UP000193862">
    <property type="component" value="Unassembled WGS sequence"/>
</dbReference>
<keyword evidence="3" id="KW-1185">Reference proteome</keyword>
<sequence>MDIYLKILEVINMRSFSNLWYWIALAVLWSTASHYVLGVPFDLMTRARKQGGETMVDLEDLVRINVNRLLTISEVSGLMITAGTAAALTALFITGFFYNFEFGQALFLMAFPMTLVFWMSVGTAQRIKRVDQGGDVLLKQLTRHRFRTQLIGMASIFVTGMWGMYQNLFVGPWGH</sequence>
<dbReference type="EMBL" id="FWFS01000005">
    <property type="protein sequence ID" value="SLN40943.1"/>
    <property type="molecule type" value="Genomic_DNA"/>
</dbReference>
<evidence type="ECO:0000313" key="2">
    <source>
        <dbReference type="EMBL" id="SLN40943.1"/>
    </source>
</evidence>
<feature type="transmembrane region" description="Helical" evidence="1">
    <location>
        <begin position="146"/>
        <end position="165"/>
    </location>
</feature>
<organism evidence="2 3">
    <name type="scientific">Aquimixticola soesokkakensis</name>
    <dbReference type="NCBI Taxonomy" id="1519096"/>
    <lineage>
        <taxon>Bacteria</taxon>
        <taxon>Pseudomonadati</taxon>
        <taxon>Pseudomonadota</taxon>
        <taxon>Alphaproteobacteria</taxon>
        <taxon>Rhodobacterales</taxon>
        <taxon>Paracoccaceae</taxon>
        <taxon>Aquimixticola</taxon>
    </lineage>
</organism>
<feature type="transmembrane region" description="Helical" evidence="1">
    <location>
        <begin position="78"/>
        <end position="98"/>
    </location>
</feature>
<keyword evidence="1" id="KW-1133">Transmembrane helix</keyword>
<evidence type="ECO:0000313" key="3">
    <source>
        <dbReference type="Proteomes" id="UP000193862"/>
    </source>
</evidence>
<evidence type="ECO:0008006" key="4">
    <source>
        <dbReference type="Google" id="ProtNLM"/>
    </source>
</evidence>
<feature type="transmembrane region" description="Helical" evidence="1">
    <location>
        <begin position="104"/>
        <end position="125"/>
    </location>
</feature>
<accession>A0A1Y5SM43</accession>
<dbReference type="RefSeq" id="WP_085836280.1">
    <property type="nucleotide sequence ID" value="NZ_FWFS01000005.1"/>
</dbReference>
<name>A0A1Y5SM43_9RHOB</name>
<reference evidence="2 3" key="1">
    <citation type="submission" date="2017-03" db="EMBL/GenBank/DDBJ databases">
        <authorList>
            <person name="Afonso C.L."/>
            <person name="Miller P.J."/>
            <person name="Scott M.A."/>
            <person name="Spackman E."/>
            <person name="Goraichik I."/>
            <person name="Dimitrov K.M."/>
            <person name="Suarez D.L."/>
            <person name="Swayne D.E."/>
        </authorList>
    </citation>
    <scope>NUCLEOTIDE SEQUENCE [LARGE SCALE GENOMIC DNA]</scope>
    <source>
        <strain evidence="2 3">CECT 8620</strain>
    </source>
</reference>